<evidence type="ECO:0000259" key="1">
    <source>
        <dbReference type="Pfam" id="PF00535"/>
    </source>
</evidence>
<comment type="caution">
    <text evidence="2">The sequence shown here is derived from an EMBL/GenBank/DDBJ whole genome shotgun (WGS) entry which is preliminary data.</text>
</comment>
<dbReference type="InterPro" id="IPR001173">
    <property type="entry name" value="Glyco_trans_2-like"/>
</dbReference>
<reference evidence="2" key="1">
    <citation type="submission" date="2020-02" db="EMBL/GenBank/DDBJ databases">
        <authorList>
            <person name="Chen W.-M."/>
        </authorList>
    </citation>
    <scope>NUCLEOTIDE SEQUENCE</scope>
    <source>
        <strain evidence="2">NBD-18</strain>
    </source>
</reference>
<dbReference type="Pfam" id="PF00535">
    <property type="entry name" value="Glycos_transf_2"/>
    <property type="match status" value="1"/>
</dbReference>
<dbReference type="AlphaFoldDB" id="A0A6B2R860"/>
<protein>
    <submittedName>
        <fullName evidence="2">Glycosyltransferase family 2 protein</fullName>
    </submittedName>
</protein>
<evidence type="ECO:0000313" key="2">
    <source>
        <dbReference type="EMBL" id="NDY83485.1"/>
    </source>
</evidence>
<dbReference type="Gene3D" id="3.90.550.10">
    <property type="entry name" value="Spore Coat Polysaccharide Biosynthesis Protein SpsA, Chain A"/>
    <property type="match status" value="1"/>
</dbReference>
<dbReference type="PANTHER" id="PTHR48090:SF7">
    <property type="entry name" value="RFBJ PROTEIN"/>
    <property type="match status" value="1"/>
</dbReference>
<feature type="domain" description="Glycosyltransferase 2-like" evidence="1">
    <location>
        <begin position="8"/>
        <end position="166"/>
    </location>
</feature>
<dbReference type="CDD" id="cd04179">
    <property type="entry name" value="DPM_DPG-synthase_like"/>
    <property type="match status" value="1"/>
</dbReference>
<accession>A0A6B2R860</accession>
<proteinExistence type="predicted"/>
<dbReference type="PANTHER" id="PTHR48090">
    <property type="entry name" value="UNDECAPRENYL-PHOSPHATE 4-DEOXY-4-FORMAMIDO-L-ARABINOSE TRANSFERASE-RELATED"/>
    <property type="match status" value="1"/>
</dbReference>
<dbReference type="InterPro" id="IPR050256">
    <property type="entry name" value="Glycosyltransferase_2"/>
</dbReference>
<dbReference type="RefSeq" id="WP_163654686.1">
    <property type="nucleotide sequence ID" value="NZ_JAAGRN010000005.1"/>
</dbReference>
<organism evidence="2">
    <name type="scientific">Sheuella amnicola</name>
    <dbReference type="NCBI Taxonomy" id="2707330"/>
    <lineage>
        <taxon>Bacteria</taxon>
        <taxon>Pseudomonadati</taxon>
        <taxon>Pseudomonadota</taxon>
        <taxon>Betaproteobacteria</taxon>
        <taxon>Burkholderiales</taxon>
        <taxon>Alcaligenaceae</taxon>
        <taxon>Sheuella</taxon>
    </lineage>
</organism>
<dbReference type="InterPro" id="IPR029044">
    <property type="entry name" value="Nucleotide-diphossugar_trans"/>
</dbReference>
<name>A0A6B2R860_9BURK</name>
<dbReference type="EMBL" id="JAAGRN010000005">
    <property type="protein sequence ID" value="NDY83485.1"/>
    <property type="molecule type" value="Genomic_DNA"/>
</dbReference>
<dbReference type="GO" id="GO:0016740">
    <property type="term" value="F:transferase activity"/>
    <property type="evidence" value="ECO:0007669"/>
    <property type="project" value="UniProtKB-KW"/>
</dbReference>
<keyword evidence="2" id="KW-0808">Transferase</keyword>
<gene>
    <name evidence="2" type="ORF">G3I67_09600</name>
</gene>
<dbReference type="SUPFAM" id="SSF53448">
    <property type="entry name" value="Nucleotide-diphospho-sugar transferases"/>
    <property type="match status" value="1"/>
</dbReference>
<sequence>MDISKVWLVIAAFNEGGMITEVIKLSGATFPNIVVVDDGSSDSTATLACEAGATVVCHPINLGQGAAIQTGIDFALQSGADIIITFDADGQHRIEDALTLARAVAQNEADIVCGSRFLGIESTTMPKAKRLTLKLAALFTRFSSGVPVTDAHNGLRAISRSAAKKLRITQNRMAHASEIISQIKALKLRYKEYPVQILYTDYSIAKGQKISNAINILIDLLFGRISK</sequence>